<evidence type="ECO:0000256" key="9">
    <source>
        <dbReference type="ARBA" id="ARBA00022989"/>
    </source>
</evidence>
<keyword evidence="5" id="KW-0349">Heme</keyword>
<keyword evidence="8" id="KW-0249">Electron transport</keyword>
<reference evidence="15 16" key="1">
    <citation type="submission" date="2024-06" db="EMBL/GenBank/DDBJ databases">
        <title>Sorghum-associated microbial communities from plants grown in Nebraska, USA.</title>
        <authorList>
            <person name="Schachtman D."/>
        </authorList>
    </citation>
    <scope>NUCLEOTIDE SEQUENCE [LARGE SCALE GENOMIC DNA]</scope>
    <source>
        <strain evidence="15 16">1073</strain>
    </source>
</reference>
<keyword evidence="7" id="KW-0479">Metal-binding</keyword>
<feature type="transmembrane region" description="Helical" evidence="13">
    <location>
        <begin position="94"/>
        <end position="114"/>
    </location>
</feature>
<dbReference type="Pfam" id="PF01292">
    <property type="entry name" value="Ni_hydr_CYTB"/>
    <property type="match status" value="1"/>
</dbReference>
<keyword evidence="3" id="KW-0813">Transport</keyword>
<dbReference type="PANTHER" id="PTHR30529">
    <property type="entry name" value="CYTOCHROME B561"/>
    <property type="match status" value="1"/>
</dbReference>
<feature type="transmembrane region" description="Helical" evidence="13">
    <location>
        <begin position="152"/>
        <end position="172"/>
    </location>
</feature>
<dbReference type="Proteomes" id="UP001549184">
    <property type="component" value="Unassembled WGS sequence"/>
</dbReference>
<keyword evidence="9 13" id="KW-1133">Transmembrane helix</keyword>
<gene>
    <name evidence="15" type="ORF">ABIC75_001730</name>
</gene>
<proteinExistence type="inferred from homology"/>
<dbReference type="InterPro" id="IPR052168">
    <property type="entry name" value="Cytochrome_b561_oxidase"/>
</dbReference>
<comment type="similarity">
    <text evidence="12">Belongs to the cytochrome b561 family.</text>
</comment>
<evidence type="ECO:0000256" key="13">
    <source>
        <dbReference type="SAM" id="Phobius"/>
    </source>
</evidence>
<dbReference type="RefSeq" id="WP_354013424.1">
    <property type="nucleotide sequence ID" value="NZ_JBEPMU010000002.1"/>
</dbReference>
<evidence type="ECO:0000313" key="16">
    <source>
        <dbReference type="Proteomes" id="UP001549184"/>
    </source>
</evidence>
<evidence type="ECO:0000256" key="2">
    <source>
        <dbReference type="ARBA" id="ARBA00004651"/>
    </source>
</evidence>
<comment type="caution">
    <text evidence="15">The sequence shown here is derived from an EMBL/GenBank/DDBJ whole genome shotgun (WGS) entry which is preliminary data.</text>
</comment>
<dbReference type="InterPro" id="IPR016174">
    <property type="entry name" value="Di-haem_cyt_TM"/>
</dbReference>
<evidence type="ECO:0000256" key="4">
    <source>
        <dbReference type="ARBA" id="ARBA00022475"/>
    </source>
</evidence>
<evidence type="ECO:0000256" key="6">
    <source>
        <dbReference type="ARBA" id="ARBA00022692"/>
    </source>
</evidence>
<evidence type="ECO:0000256" key="10">
    <source>
        <dbReference type="ARBA" id="ARBA00023004"/>
    </source>
</evidence>
<evidence type="ECO:0000259" key="14">
    <source>
        <dbReference type="Pfam" id="PF01292"/>
    </source>
</evidence>
<feature type="transmembrane region" description="Helical" evidence="13">
    <location>
        <begin position="54"/>
        <end position="73"/>
    </location>
</feature>
<sequence>MLVPTRITVSYTRTAKVLHWLVALFILTNFVIGLRMERFPGYAHTSPEWNGILFWHGSIGALVLWLAVARIIWRKSHRPPPLPASIPRWQGRMAHGVHGLLYLAMLVLPLSGYAHRVTGKHAVNFFGLWNWPNLFAPSESLRVLFGTIHVDLAFALAGLLALHLGAVLKHVVINRDGVAKRML</sequence>
<name>A0ABV2JW36_9GAMM</name>
<feature type="domain" description="Cytochrome b561 bacterial/Ni-hydrogenase" evidence="14">
    <location>
        <begin position="11"/>
        <end position="183"/>
    </location>
</feature>
<keyword evidence="10" id="KW-0408">Iron</keyword>
<evidence type="ECO:0000313" key="15">
    <source>
        <dbReference type="EMBL" id="MET3652008.1"/>
    </source>
</evidence>
<dbReference type="SUPFAM" id="SSF81342">
    <property type="entry name" value="Transmembrane di-heme cytochromes"/>
    <property type="match status" value="1"/>
</dbReference>
<evidence type="ECO:0000256" key="12">
    <source>
        <dbReference type="ARBA" id="ARBA00037975"/>
    </source>
</evidence>
<keyword evidence="6 13" id="KW-0812">Transmembrane</keyword>
<keyword evidence="4" id="KW-1003">Cell membrane</keyword>
<protein>
    <submittedName>
        <fullName evidence="15">Cytochrome b561</fullName>
    </submittedName>
</protein>
<comment type="subcellular location">
    <subcellularLocation>
        <location evidence="2">Cell membrane</location>
        <topology evidence="2">Multi-pass membrane protein</topology>
    </subcellularLocation>
</comment>
<keyword evidence="16" id="KW-1185">Reference proteome</keyword>
<keyword evidence="11 13" id="KW-0472">Membrane</keyword>
<evidence type="ECO:0000256" key="11">
    <source>
        <dbReference type="ARBA" id="ARBA00023136"/>
    </source>
</evidence>
<evidence type="ECO:0000256" key="8">
    <source>
        <dbReference type="ARBA" id="ARBA00022982"/>
    </source>
</evidence>
<dbReference type="InterPro" id="IPR011577">
    <property type="entry name" value="Cyt_b561_bac/Ni-Hgenase"/>
</dbReference>
<feature type="transmembrane region" description="Helical" evidence="13">
    <location>
        <begin position="17"/>
        <end position="34"/>
    </location>
</feature>
<evidence type="ECO:0000256" key="3">
    <source>
        <dbReference type="ARBA" id="ARBA00022448"/>
    </source>
</evidence>
<comment type="cofactor">
    <cofactor evidence="1">
        <name>heme b</name>
        <dbReference type="ChEBI" id="CHEBI:60344"/>
    </cofactor>
</comment>
<evidence type="ECO:0000256" key="5">
    <source>
        <dbReference type="ARBA" id="ARBA00022617"/>
    </source>
</evidence>
<organism evidence="15 16">
    <name type="scientific">Dyella japonica</name>
    <dbReference type="NCBI Taxonomy" id="231455"/>
    <lineage>
        <taxon>Bacteria</taxon>
        <taxon>Pseudomonadati</taxon>
        <taxon>Pseudomonadota</taxon>
        <taxon>Gammaproteobacteria</taxon>
        <taxon>Lysobacterales</taxon>
        <taxon>Rhodanobacteraceae</taxon>
        <taxon>Dyella</taxon>
    </lineage>
</organism>
<dbReference type="PANTHER" id="PTHR30529:SF1">
    <property type="entry name" value="CYTOCHROME B561 HOMOLOG 2"/>
    <property type="match status" value="1"/>
</dbReference>
<evidence type="ECO:0000256" key="1">
    <source>
        <dbReference type="ARBA" id="ARBA00001970"/>
    </source>
</evidence>
<evidence type="ECO:0000256" key="7">
    <source>
        <dbReference type="ARBA" id="ARBA00022723"/>
    </source>
</evidence>
<dbReference type="EMBL" id="JBEPMU010000002">
    <property type="protein sequence ID" value="MET3652008.1"/>
    <property type="molecule type" value="Genomic_DNA"/>
</dbReference>
<accession>A0ABV2JW36</accession>